<dbReference type="RefSeq" id="WP_010889555.1">
    <property type="nucleotide sequence ID" value="NC_001264.1"/>
</dbReference>
<dbReference type="EMBL" id="AE001825">
    <property type="protein sequence ID" value="AAF12518.1"/>
    <property type="molecule type" value="Genomic_DNA"/>
</dbReference>
<dbReference type="InParanoid" id="Q9RYL6"/>
<organism evidence="1 2">
    <name type="scientific">Deinococcus radiodurans (strain ATCC 13939 / DSM 20539 / JCM 16871 / CCUG 27074 / LMG 4051 / NBRC 15346 / NCIMB 9279 / VKM B-1422 / R1)</name>
    <dbReference type="NCBI Taxonomy" id="243230"/>
    <lineage>
        <taxon>Bacteria</taxon>
        <taxon>Thermotogati</taxon>
        <taxon>Deinococcota</taxon>
        <taxon>Deinococci</taxon>
        <taxon>Deinococcales</taxon>
        <taxon>Deinococcaceae</taxon>
        <taxon>Deinococcus</taxon>
    </lineage>
</organism>
<dbReference type="PATRIC" id="fig|243230.17.peg.3186"/>
<gene>
    <name evidence="1" type="ordered locus">DR_A0296</name>
</gene>
<sequence length="179" mass="18321">MNLADALAQPLGRAAFLSPDAEAQLLGPGGALASQLAALSAGVGTALGELLTLPVSPLPRRPLPWTLLTEDEHPGWALLALSDPPALSAAGCAHLAAHLAAAPQVVSPAQRRAVAGQATQKSPPPAWADLLAERSVTQAAQALLSYWGVLQLMWASIRITVPAPPNCCGPSCWASRVPS</sequence>
<dbReference type="STRING" id="243230.DR_A0296"/>
<dbReference type="EnsemblBacteria" id="AAF12518">
    <property type="protein sequence ID" value="AAF12518"/>
    <property type="gene ID" value="DR_A0296"/>
</dbReference>
<dbReference type="Proteomes" id="UP000002524">
    <property type="component" value="Chromosome 2"/>
</dbReference>
<dbReference type="AlphaFoldDB" id="Q9RYL6"/>
<evidence type="ECO:0000313" key="2">
    <source>
        <dbReference type="Proteomes" id="UP000002524"/>
    </source>
</evidence>
<dbReference type="KEGG" id="dra:DR_A0296"/>
<accession>Q9RYL6</accession>
<dbReference type="HOGENOM" id="CLU_1501153_0_0_0"/>
<proteinExistence type="predicted"/>
<protein>
    <submittedName>
        <fullName evidence="1">Uncharacterized protein</fullName>
    </submittedName>
</protein>
<keyword evidence="2" id="KW-1185">Reference proteome</keyword>
<reference evidence="1 2" key="1">
    <citation type="journal article" date="1999" name="Science">
        <title>Genome sequence of the radioresistant bacterium Deinococcus radiodurans R1.</title>
        <authorList>
            <person name="White O."/>
            <person name="Eisen J.A."/>
            <person name="Heidelberg J.F."/>
            <person name="Hickey E.K."/>
            <person name="Peterson J.D."/>
            <person name="Dodson R.J."/>
            <person name="Haft D.H."/>
            <person name="Gwinn M.L."/>
            <person name="Nelson W.C."/>
            <person name="Richardson D.L."/>
            <person name="Moffat K.S."/>
            <person name="Qin H."/>
            <person name="Jiang L."/>
            <person name="Pamphile W."/>
            <person name="Crosby M."/>
            <person name="Shen M."/>
            <person name="Vamathevan J.J."/>
            <person name="Lam P."/>
            <person name="McDonald L."/>
            <person name="Utterback T."/>
            <person name="Zalewski C."/>
            <person name="Makarova K.S."/>
            <person name="Aravind L."/>
            <person name="Daly M.J."/>
            <person name="Minton K.W."/>
            <person name="Fleischmann R.D."/>
            <person name="Ketchum K.A."/>
            <person name="Nelson K.E."/>
            <person name="Salzberg S."/>
            <person name="Smith H.O."/>
            <person name="Venter J.C."/>
            <person name="Fraser C.M."/>
        </authorList>
    </citation>
    <scope>NUCLEOTIDE SEQUENCE [LARGE SCALE GENOMIC DNA]</scope>
    <source>
        <strain evidence="2">ATCC 13939 / DSM 20539 / JCM 16871 / LMG 4051 / NBRC 15346 / NCIMB 9279 / R1 / VKM B-1422</strain>
    </source>
</reference>
<name>Q9RYL6_DEIRA</name>
<evidence type="ECO:0000313" key="1">
    <source>
        <dbReference type="EMBL" id="AAF12518.1"/>
    </source>
</evidence>
<dbReference type="PaxDb" id="243230-DR_A0296"/>
<dbReference type="PIR" id="E75583">
    <property type="entry name" value="E75583"/>
</dbReference>